<evidence type="ECO:0000259" key="4">
    <source>
        <dbReference type="PROSITE" id="PS50043"/>
    </source>
</evidence>
<dbReference type="EMBL" id="CP146612">
    <property type="protein sequence ID" value="WWX26101.1"/>
    <property type="molecule type" value="Genomic_DNA"/>
</dbReference>
<gene>
    <name evidence="6" type="ORF">V8247_03800</name>
</gene>
<dbReference type="Pfam" id="PF00196">
    <property type="entry name" value="GerE"/>
    <property type="match status" value="1"/>
</dbReference>
<proteinExistence type="predicted"/>
<evidence type="ECO:0000256" key="2">
    <source>
        <dbReference type="ARBA" id="ARBA00023125"/>
    </source>
</evidence>
<dbReference type="Pfam" id="PF00072">
    <property type="entry name" value="Response_reg"/>
    <property type="match status" value="1"/>
</dbReference>
<feature type="domain" description="HTH luxR-type" evidence="4">
    <location>
        <begin position="178"/>
        <end position="243"/>
    </location>
</feature>
<dbReference type="SUPFAM" id="SSF46894">
    <property type="entry name" value="C-terminal effector domain of the bipartite response regulators"/>
    <property type="match status" value="1"/>
</dbReference>
<dbReference type="PRINTS" id="PR00038">
    <property type="entry name" value="HTHLUXR"/>
</dbReference>
<dbReference type="SMART" id="SM00448">
    <property type="entry name" value="REC"/>
    <property type="match status" value="1"/>
</dbReference>
<keyword evidence="2" id="KW-0238">DNA-binding</keyword>
<evidence type="ECO:0000256" key="1">
    <source>
        <dbReference type="ARBA" id="ARBA00022553"/>
    </source>
</evidence>
<dbReference type="CDD" id="cd17535">
    <property type="entry name" value="REC_NarL-like"/>
    <property type="match status" value="1"/>
</dbReference>
<feature type="modified residue" description="4-aspartylphosphate" evidence="3">
    <location>
        <position position="76"/>
    </location>
</feature>
<reference evidence="6 7" key="1">
    <citation type="submission" date="2024-03" db="EMBL/GenBank/DDBJ databases">
        <title>A Dehalogenimonas Isolated from Estuarine Sediments Dihaloeliminates Chlorinated Alkanes.</title>
        <authorList>
            <person name="Yang Y."/>
            <person name="Wang H."/>
        </authorList>
    </citation>
    <scope>NUCLEOTIDE SEQUENCE [LARGE SCALE GENOMIC DNA]</scope>
    <source>
        <strain evidence="6 7">W</strain>
    </source>
</reference>
<dbReference type="InterPro" id="IPR039420">
    <property type="entry name" value="WalR-like"/>
</dbReference>
<dbReference type="InterPro" id="IPR001789">
    <property type="entry name" value="Sig_transdc_resp-reg_receiver"/>
</dbReference>
<accession>A0ABZ2JAF6</accession>
<dbReference type="CDD" id="cd06170">
    <property type="entry name" value="LuxR_C_like"/>
    <property type="match status" value="1"/>
</dbReference>
<organism evidence="6 7">
    <name type="scientific">Candidatus Dehalogenimonas loeffleri</name>
    <dbReference type="NCBI Taxonomy" id="3127115"/>
    <lineage>
        <taxon>Bacteria</taxon>
        <taxon>Bacillati</taxon>
        <taxon>Chloroflexota</taxon>
        <taxon>Dehalococcoidia</taxon>
        <taxon>Dehalococcoidales</taxon>
        <taxon>Dehalococcoidaceae</taxon>
        <taxon>Dehalogenimonas</taxon>
    </lineage>
</organism>
<feature type="domain" description="Response regulatory" evidence="5">
    <location>
        <begin position="25"/>
        <end position="141"/>
    </location>
</feature>
<evidence type="ECO:0000256" key="3">
    <source>
        <dbReference type="PROSITE-ProRule" id="PRU00169"/>
    </source>
</evidence>
<sequence length="245" mass="26879">MNNQDEATVHDLAKLALGEAAASIRVFLVDDHPIVRTGLKTLLREEPNMDWVGESEGNWEAIKMIEELSPDVVVVDSELTEIDTMEIARAVSANSPSTAVVVLTSRGDEYSLAQALQYEVAGFITRESSKALIAIAIRAAAAGGGIWDRNLLYRAIRLLRLPTRMQEVSNDTQEITSADIIVQQLSPREMSTLRLVSDGLTNKEIAIKLSCSESAVKGYVTRIMNKLNVTNRTQIALKSSQLNII</sequence>
<dbReference type="Proteomes" id="UP001375370">
    <property type="component" value="Chromosome"/>
</dbReference>
<dbReference type="PANTHER" id="PTHR43214:SF43">
    <property type="entry name" value="TWO-COMPONENT RESPONSE REGULATOR"/>
    <property type="match status" value="1"/>
</dbReference>
<keyword evidence="1 3" id="KW-0597">Phosphoprotein</keyword>
<keyword evidence="7" id="KW-1185">Reference proteome</keyword>
<protein>
    <submittedName>
        <fullName evidence="6">Response regulator transcription factor</fullName>
    </submittedName>
</protein>
<dbReference type="PROSITE" id="PS50110">
    <property type="entry name" value="RESPONSE_REGULATORY"/>
    <property type="match status" value="1"/>
</dbReference>
<evidence type="ECO:0000313" key="7">
    <source>
        <dbReference type="Proteomes" id="UP001375370"/>
    </source>
</evidence>
<dbReference type="InterPro" id="IPR011006">
    <property type="entry name" value="CheY-like_superfamily"/>
</dbReference>
<dbReference type="InterPro" id="IPR000792">
    <property type="entry name" value="Tscrpt_reg_LuxR_C"/>
</dbReference>
<name>A0ABZ2JAF6_9CHLR</name>
<evidence type="ECO:0000259" key="5">
    <source>
        <dbReference type="PROSITE" id="PS50110"/>
    </source>
</evidence>
<dbReference type="InterPro" id="IPR058245">
    <property type="entry name" value="NreC/VraR/RcsB-like_REC"/>
</dbReference>
<dbReference type="SUPFAM" id="SSF52172">
    <property type="entry name" value="CheY-like"/>
    <property type="match status" value="1"/>
</dbReference>
<dbReference type="SMART" id="SM00421">
    <property type="entry name" value="HTH_LUXR"/>
    <property type="match status" value="1"/>
</dbReference>
<evidence type="ECO:0000313" key="6">
    <source>
        <dbReference type="EMBL" id="WWX26101.1"/>
    </source>
</evidence>
<dbReference type="PROSITE" id="PS50043">
    <property type="entry name" value="HTH_LUXR_2"/>
    <property type="match status" value="1"/>
</dbReference>
<dbReference type="Gene3D" id="3.40.50.2300">
    <property type="match status" value="1"/>
</dbReference>
<dbReference type="RefSeq" id="WP_338738930.1">
    <property type="nucleotide sequence ID" value="NZ_CP146612.1"/>
</dbReference>
<dbReference type="PANTHER" id="PTHR43214">
    <property type="entry name" value="TWO-COMPONENT RESPONSE REGULATOR"/>
    <property type="match status" value="1"/>
</dbReference>
<dbReference type="InterPro" id="IPR016032">
    <property type="entry name" value="Sig_transdc_resp-reg_C-effctor"/>
</dbReference>